<reference evidence="1" key="1">
    <citation type="submission" date="2023-06" db="EMBL/GenBank/DDBJ databases">
        <title>Genomic analysis of the entomopathogenic nematode Steinernema hermaphroditum.</title>
        <authorList>
            <person name="Schwarz E.M."/>
            <person name="Heppert J.K."/>
            <person name="Baniya A."/>
            <person name="Schwartz H.T."/>
            <person name="Tan C.-H."/>
            <person name="Antoshechkin I."/>
            <person name="Sternberg P.W."/>
            <person name="Goodrich-Blair H."/>
            <person name="Dillman A.R."/>
        </authorList>
    </citation>
    <scope>NUCLEOTIDE SEQUENCE</scope>
    <source>
        <strain evidence="1">PS9179</strain>
        <tissue evidence="1">Whole animal</tissue>
    </source>
</reference>
<proteinExistence type="predicted"/>
<evidence type="ECO:0000313" key="1">
    <source>
        <dbReference type="EMBL" id="KAK0415299.1"/>
    </source>
</evidence>
<comment type="caution">
    <text evidence="1">The sequence shown here is derived from an EMBL/GenBank/DDBJ whole genome shotgun (WGS) entry which is preliminary data.</text>
</comment>
<sequence>MSGCLPHPWRIAIDTPKLLSDLRKETGLYEVTDLGWFHFRLATLISDGGPERIQVTEHTRVTGLTPLGTLYTYYDYTRLEKVTRRDESGTLAPDAE</sequence>
<organism evidence="1 2">
    <name type="scientific">Steinernema hermaphroditum</name>
    <dbReference type="NCBI Taxonomy" id="289476"/>
    <lineage>
        <taxon>Eukaryota</taxon>
        <taxon>Metazoa</taxon>
        <taxon>Ecdysozoa</taxon>
        <taxon>Nematoda</taxon>
        <taxon>Chromadorea</taxon>
        <taxon>Rhabditida</taxon>
        <taxon>Tylenchina</taxon>
        <taxon>Panagrolaimomorpha</taxon>
        <taxon>Strongyloidoidea</taxon>
        <taxon>Steinernematidae</taxon>
        <taxon>Steinernema</taxon>
    </lineage>
</organism>
<dbReference type="EMBL" id="JAUCMV010000002">
    <property type="protein sequence ID" value="KAK0415299.1"/>
    <property type="molecule type" value="Genomic_DNA"/>
</dbReference>
<dbReference type="Proteomes" id="UP001175271">
    <property type="component" value="Unassembled WGS sequence"/>
</dbReference>
<protein>
    <submittedName>
        <fullName evidence="1">Uncharacterized protein</fullName>
    </submittedName>
</protein>
<keyword evidence="2" id="KW-1185">Reference proteome</keyword>
<dbReference type="AlphaFoldDB" id="A0AA39I2P6"/>
<accession>A0AA39I2P6</accession>
<evidence type="ECO:0000313" key="2">
    <source>
        <dbReference type="Proteomes" id="UP001175271"/>
    </source>
</evidence>
<gene>
    <name evidence="1" type="ORF">QR680_011876</name>
</gene>
<name>A0AA39I2P6_9BILA</name>